<dbReference type="EMBL" id="BPLR01015415">
    <property type="protein sequence ID" value="GIY75904.1"/>
    <property type="molecule type" value="Genomic_DNA"/>
</dbReference>
<reference evidence="2 3" key="1">
    <citation type="submission" date="2021-06" db="EMBL/GenBank/DDBJ databases">
        <title>Caerostris extrusa draft genome.</title>
        <authorList>
            <person name="Kono N."/>
            <person name="Arakawa K."/>
        </authorList>
    </citation>
    <scope>NUCLEOTIDE SEQUENCE [LARGE SCALE GENOMIC DNA]</scope>
</reference>
<dbReference type="SUPFAM" id="SSF52058">
    <property type="entry name" value="L domain-like"/>
    <property type="match status" value="1"/>
</dbReference>
<dbReference type="Pfam" id="PF13855">
    <property type="entry name" value="LRR_8"/>
    <property type="match status" value="1"/>
</dbReference>
<dbReference type="InterPro" id="IPR001611">
    <property type="entry name" value="Leu-rich_rpt"/>
</dbReference>
<evidence type="ECO:0000256" key="1">
    <source>
        <dbReference type="SAM" id="MobiDB-lite"/>
    </source>
</evidence>
<protein>
    <submittedName>
        <fullName evidence="2">Uncharacterized protein</fullName>
    </submittedName>
</protein>
<evidence type="ECO:0000313" key="2">
    <source>
        <dbReference type="EMBL" id="GIY75904.1"/>
    </source>
</evidence>
<feature type="region of interest" description="Disordered" evidence="1">
    <location>
        <begin position="142"/>
        <end position="172"/>
    </location>
</feature>
<dbReference type="Proteomes" id="UP001054945">
    <property type="component" value="Unassembled WGS sequence"/>
</dbReference>
<organism evidence="2 3">
    <name type="scientific">Caerostris extrusa</name>
    <name type="common">Bark spider</name>
    <name type="synonym">Caerostris bankana</name>
    <dbReference type="NCBI Taxonomy" id="172846"/>
    <lineage>
        <taxon>Eukaryota</taxon>
        <taxon>Metazoa</taxon>
        <taxon>Ecdysozoa</taxon>
        <taxon>Arthropoda</taxon>
        <taxon>Chelicerata</taxon>
        <taxon>Arachnida</taxon>
        <taxon>Araneae</taxon>
        <taxon>Araneomorphae</taxon>
        <taxon>Entelegynae</taxon>
        <taxon>Araneoidea</taxon>
        <taxon>Araneidae</taxon>
        <taxon>Caerostris</taxon>
    </lineage>
</organism>
<comment type="caution">
    <text evidence="2">The sequence shown here is derived from an EMBL/GenBank/DDBJ whole genome shotgun (WGS) entry which is preliminary data.</text>
</comment>
<accession>A0AAV4W1Y7</accession>
<dbReference type="AlphaFoldDB" id="A0AAV4W1Y7"/>
<evidence type="ECO:0000313" key="3">
    <source>
        <dbReference type="Proteomes" id="UP001054945"/>
    </source>
</evidence>
<keyword evidence="3" id="KW-1185">Reference proteome</keyword>
<gene>
    <name evidence="2" type="ORF">CEXT_268371</name>
</gene>
<dbReference type="Gene3D" id="3.80.10.10">
    <property type="entry name" value="Ribonuclease Inhibitor"/>
    <property type="match status" value="1"/>
</dbReference>
<name>A0AAV4W1Y7_CAEEX</name>
<proteinExistence type="predicted"/>
<sequence length="254" mass="29836">MQPLQGRLIVSISAVIITVCVCRVMSGYLPIEKCDELLPEYECECRKAYLKDVALICQNVSDFEAFNDILVEWFCVRGEHNLPDLFIWQHYSAQRVPQWTDSFFPQCRRLPDPGGRRCFRWGTLCQVLLCRKKLYEGDSRLPSHPQLPADLGNGQQPPYPAERRQPQEPDSSLETLLRQQFHRQRGRRRLSENVTHFDISHNLLTYLPPSLFRSWKRLEVVRLSYNQLLHVDHLFFGTNPEVSYIFMSLLWILS</sequence>
<dbReference type="InterPro" id="IPR032675">
    <property type="entry name" value="LRR_dom_sf"/>
</dbReference>